<evidence type="ECO:0000259" key="1">
    <source>
        <dbReference type="Pfam" id="PF17802"/>
    </source>
</evidence>
<dbReference type="Proteomes" id="UP001197492">
    <property type="component" value="Unassembled WGS sequence"/>
</dbReference>
<proteinExistence type="predicted"/>
<evidence type="ECO:0000313" key="2">
    <source>
        <dbReference type="EMBL" id="MBV3382967.1"/>
    </source>
</evidence>
<keyword evidence="5" id="KW-1185">Reference proteome</keyword>
<evidence type="ECO:0000313" key="3">
    <source>
        <dbReference type="EMBL" id="MBV3393008.1"/>
    </source>
</evidence>
<dbReference type="Proteomes" id="UP001196408">
    <property type="component" value="Unassembled WGS sequence"/>
</dbReference>
<dbReference type="Pfam" id="PF17802">
    <property type="entry name" value="SpaA"/>
    <property type="match status" value="1"/>
</dbReference>
<reference evidence="2 5" key="1">
    <citation type="submission" date="2021-06" db="EMBL/GenBank/DDBJ databases">
        <title>Collection of gut derived symbiotic bacterial strains cultured from healthy donors.</title>
        <authorList>
            <person name="Lin H."/>
            <person name="Littmann E."/>
            <person name="Pamer E.G."/>
        </authorList>
    </citation>
    <scope>NUCLEOTIDE SEQUENCE</scope>
    <source>
        <strain evidence="3 5">MSK.21.70</strain>
        <strain evidence="2">MSK.21.82</strain>
    </source>
</reference>
<dbReference type="EMBL" id="JAHOEF010000040">
    <property type="protein sequence ID" value="MBV3382967.1"/>
    <property type="molecule type" value="Genomic_DNA"/>
</dbReference>
<dbReference type="InterPro" id="IPR041033">
    <property type="entry name" value="SpaA_PFL_dom_1"/>
</dbReference>
<dbReference type="RefSeq" id="WP_217747767.1">
    <property type="nucleotide sequence ID" value="NZ_JAHOEB010000040.1"/>
</dbReference>
<organism evidence="2 4">
    <name type="scientific">Catenibacterium mitsuokai</name>
    <dbReference type="NCBI Taxonomy" id="100886"/>
    <lineage>
        <taxon>Bacteria</taxon>
        <taxon>Bacillati</taxon>
        <taxon>Bacillota</taxon>
        <taxon>Erysipelotrichia</taxon>
        <taxon>Erysipelotrichales</taxon>
        <taxon>Coprobacillaceae</taxon>
        <taxon>Catenibacterium</taxon>
    </lineage>
</organism>
<gene>
    <name evidence="2" type="ORF">KSV97_06995</name>
    <name evidence="3" type="ORF">KSW06_07025</name>
</gene>
<accession>A0AAW4MT99</accession>
<evidence type="ECO:0000313" key="4">
    <source>
        <dbReference type="Proteomes" id="UP001196408"/>
    </source>
</evidence>
<sequence>MEKLTKRVIAIMCIFMVVISMVIVVEAVDTNGKVTVTNVKPGETYKIFKILTLESFDETKGAYSYIRNGDAWDGFIGSSAASNYIETNNDGYVTFKDDQKNEIGARNFGLLAMEYAKNKNISPTETAKASNETNATVVFENLPLGYYLVETSTGTACSIDTTHPEVEIRDKHASPSVSKLVANGGTISNNKKRNSINRGDNVFFETIINVKPYVTNYCLHDYMDKNLTYNSALKDGIAYYSNEKNESLKRKSLKKGTDFIATTKTNDGCNFHVTFTDAFYDKYQKDIDSGKLTQIYIKYLAVVSNDAPIDTPMVNTSYLTYGENSKTEESKTETFTYSIPIFKYTGYNQALAGAKFILSKDSNPTEGNALKFVQSGSNFDYNSKNGNVTLTSYSDGKINIKGIQADTYYLKESKRQII</sequence>
<name>A0AAW4MT99_9FIRM</name>
<feature type="domain" description="SpaA-like prealbumin fold" evidence="1">
    <location>
        <begin position="348"/>
        <end position="414"/>
    </location>
</feature>
<evidence type="ECO:0000313" key="5">
    <source>
        <dbReference type="Proteomes" id="UP001197492"/>
    </source>
</evidence>
<protein>
    <recommendedName>
        <fullName evidence="1">SpaA-like prealbumin fold domain-containing protein</fullName>
    </recommendedName>
</protein>
<comment type="caution">
    <text evidence="2">The sequence shown here is derived from an EMBL/GenBank/DDBJ whole genome shotgun (WGS) entry which is preliminary data.</text>
</comment>
<dbReference type="AlphaFoldDB" id="A0AAW4MT99"/>
<dbReference type="EMBL" id="JAHOEL010000040">
    <property type="protein sequence ID" value="MBV3393008.1"/>
    <property type="molecule type" value="Genomic_DNA"/>
</dbReference>